<accession>A0ABT7XS19</accession>
<dbReference type="EMBL" id="JAUEDK010000037">
    <property type="protein sequence ID" value="MDN0076592.1"/>
    <property type="molecule type" value="Genomic_DNA"/>
</dbReference>
<dbReference type="Gene3D" id="3.10.180.10">
    <property type="entry name" value="2,3-Dihydroxybiphenyl 1,2-Dioxygenase, domain 1"/>
    <property type="match status" value="2"/>
</dbReference>
<name>A0ABT7XS19_9NEIS</name>
<keyword evidence="3" id="KW-1185">Reference proteome</keyword>
<dbReference type="Proteomes" id="UP001168540">
    <property type="component" value="Unassembled WGS sequence"/>
</dbReference>
<reference evidence="2" key="1">
    <citation type="submission" date="2023-06" db="EMBL/GenBank/DDBJ databases">
        <authorList>
            <person name="Zhang S."/>
        </authorList>
    </citation>
    <scope>NUCLEOTIDE SEQUENCE</scope>
    <source>
        <strain evidence="2">SG2303</strain>
    </source>
</reference>
<comment type="caution">
    <text evidence="2">The sequence shown here is derived from an EMBL/GenBank/DDBJ whole genome shotgun (WGS) entry which is preliminary data.</text>
</comment>
<organism evidence="2 3">
    <name type="scientific">Crenobacter oryzisoli</name>
    <dbReference type="NCBI Taxonomy" id="3056844"/>
    <lineage>
        <taxon>Bacteria</taxon>
        <taxon>Pseudomonadati</taxon>
        <taxon>Pseudomonadota</taxon>
        <taxon>Betaproteobacteria</taxon>
        <taxon>Neisseriales</taxon>
        <taxon>Neisseriaceae</taxon>
        <taxon>Crenobacter</taxon>
    </lineage>
</organism>
<proteinExistence type="predicted"/>
<dbReference type="SUPFAM" id="SSF54593">
    <property type="entry name" value="Glyoxalase/Bleomycin resistance protein/Dihydroxybiphenyl dioxygenase"/>
    <property type="match status" value="1"/>
</dbReference>
<dbReference type="InterPro" id="IPR037523">
    <property type="entry name" value="VOC_core"/>
</dbReference>
<dbReference type="InterPro" id="IPR029068">
    <property type="entry name" value="Glyas_Bleomycin-R_OHBP_Dase"/>
</dbReference>
<gene>
    <name evidence="2" type="ORF">QU481_17125</name>
</gene>
<sequence>MSSLKTASVPVRVNPGQEAFPAILPEWPENQRPAFVQQVWRPAALVKADALAFLIFERPDLDRSERFLLDFGLQLIRREADVLYFRASASPACCYVVRRGSQARFAGLGFELRESADLDVLTMHAGASRESKLEIPGGGQAVRLIDPLGHEVWALAGREHGKPQVELEARLPANTPTATPRVNATVRPPFGPSKVAKLGHVVFQTTDFTGLTNWYMRHFGLLPTDVLYLPDGSPNLIFFRFDRGDEPADHHSVVIAGGLADRYEHSAYEVQDLDALGQSSQYLRSKGWKHAWGIGRHSLGSQLFDYWFDPYGAEHEHYADGDVFTADYAPRYSPMNQGGVWMWGDDVPPHMLPKPNLTTLWHAARLLWRRKLSLARLKQMGAALSEPARPWMK</sequence>
<evidence type="ECO:0000313" key="3">
    <source>
        <dbReference type="Proteomes" id="UP001168540"/>
    </source>
</evidence>
<evidence type="ECO:0000313" key="2">
    <source>
        <dbReference type="EMBL" id="MDN0076592.1"/>
    </source>
</evidence>
<evidence type="ECO:0000259" key="1">
    <source>
        <dbReference type="PROSITE" id="PS51819"/>
    </source>
</evidence>
<feature type="domain" description="VOC" evidence="1">
    <location>
        <begin position="197"/>
        <end position="320"/>
    </location>
</feature>
<protein>
    <recommendedName>
        <fullName evidence="1">VOC domain-containing protein</fullName>
    </recommendedName>
</protein>
<dbReference type="RefSeq" id="WP_289831245.1">
    <property type="nucleotide sequence ID" value="NZ_JAUEDK010000037.1"/>
</dbReference>
<dbReference type="PROSITE" id="PS51819">
    <property type="entry name" value="VOC"/>
    <property type="match status" value="1"/>
</dbReference>